<dbReference type="InterPro" id="IPR036312">
    <property type="entry name" value="Bifun_inhib/LTP/seed_sf"/>
</dbReference>
<feature type="domain" description="Bifunctional inhibitor/plant lipid transfer protein/seed storage helical" evidence="2">
    <location>
        <begin position="12"/>
        <end position="103"/>
    </location>
</feature>
<accession>A0A9D5CYW8</accession>
<dbReference type="EMBL" id="JAGGNH010000002">
    <property type="protein sequence ID" value="KAJ0980890.1"/>
    <property type="molecule type" value="Genomic_DNA"/>
</dbReference>
<feature type="signal peptide" evidence="1">
    <location>
        <begin position="1"/>
        <end position="26"/>
    </location>
</feature>
<evidence type="ECO:0000256" key="1">
    <source>
        <dbReference type="SAM" id="SignalP"/>
    </source>
</evidence>
<proteinExistence type="predicted"/>
<dbReference type="SUPFAM" id="SSF47699">
    <property type="entry name" value="Bifunctional inhibitor/lipid-transfer protein/seed storage 2S albumin"/>
    <property type="match status" value="1"/>
</dbReference>
<dbReference type="InterPro" id="IPR044741">
    <property type="entry name" value="NsLTP-like"/>
</dbReference>
<dbReference type="Proteomes" id="UP001085076">
    <property type="component" value="Miscellaneous, Linkage group lg02"/>
</dbReference>
<keyword evidence="4" id="KW-1185">Reference proteome</keyword>
<feature type="chain" id="PRO_5039461670" description="Bifunctional inhibitor/plant lipid transfer protein/seed storage helical domain-containing protein" evidence="1">
    <location>
        <begin position="27"/>
        <end position="112"/>
    </location>
</feature>
<name>A0A9D5CYW8_9LILI</name>
<dbReference type="Gene3D" id="1.10.110.10">
    <property type="entry name" value="Plant lipid-transfer and hydrophobic proteins"/>
    <property type="match status" value="1"/>
</dbReference>
<dbReference type="CDD" id="cd04660">
    <property type="entry name" value="nsLTP_like"/>
    <property type="match status" value="1"/>
</dbReference>
<evidence type="ECO:0000313" key="4">
    <source>
        <dbReference type="Proteomes" id="UP001085076"/>
    </source>
</evidence>
<dbReference type="PANTHER" id="PTHR33286:SF1">
    <property type="entry name" value="OS01G0800600 PROTEIN"/>
    <property type="match status" value="1"/>
</dbReference>
<dbReference type="AlphaFoldDB" id="A0A9D5CYW8"/>
<dbReference type="PANTHER" id="PTHR33286">
    <property type="entry name" value="BIFUNCTIONAL INHIBITOR/LIPID-TRANSFER PROTEIN/SEED STORAGE 2S ALBUMIN SUPERFAMILY PROTEIN"/>
    <property type="match status" value="1"/>
</dbReference>
<protein>
    <recommendedName>
        <fullName evidence="2">Bifunctional inhibitor/plant lipid transfer protein/seed storage helical domain-containing protein</fullName>
    </recommendedName>
</protein>
<comment type="caution">
    <text evidence="3">The sequence shown here is derived from an EMBL/GenBank/DDBJ whole genome shotgun (WGS) entry which is preliminary data.</text>
</comment>
<organism evidence="3 4">
    <name type="scientific">Dioscorea zingiberensis</name>
    <dbReference type="NCBI Taxonomy" id="325984"/>
    <lineage>
        <taxon>Eukaryota</taxon>
        <taxon>Viridiplantae</taxon>
        <taxon>Streptophyta</taxon>
        <taxon>Embryophyta</taxon>
        <taxon>Tracheophyta</taxon>
        <taxon>Spermatophyta</taxon>
        <taxon>Magnoliopsida</taxon>
        <taxon>Liliopsida</taxon>
        <taxon>Dioscoreales</taxon>
        <taxon>Dioscoreaceae</taxon>
        <taxon>Dioscorea</taxon>
    </lineage>
</organism>
<reference evidence="3" key="1">
    <citation type="submission" date="2021-03" db="EMBL/GenBank/DDBJ databases">
        <authorList>
            <person name="Li Z."/>
            <person name="Yang C."/>
        </authorList>
    </citation>
    <scope>NUCLEOTIDE SEQUENCE</scope>
    <source>
        <strain evidence="3">Dzin_1.0</strain>
        <tissue evidence="3">Leaf</tissue>
    </source>
</reference>
<dbReference type="InterPro" id="IPR016140">
    <property type="entry name" value="Bifunc_inhib/LTP/seed_store"/>
</dbReference>
<sequence>MVSLQGIGYVYVILVVTATVPLKVLADDCEWILPVLISKCKKFVEIPGPPTDPSNECCDAVKKADLPCICKHVPQEIMKFISMEKVSFVARSCGTPLPHGTKCGGYTVPPKA</sequence>
<evidence type="ECO:0000313" key="3">
    <source>
        <dbReference type="EMBL" id="KAJ0980890.1"/>
    </source>
</evidence>
<dbReference type="Pfam" id="PF14368">
    <property type="entry name" value="LTP_2"/>
    <property type="match status" value="1"/>
</dbReference>
<dbReference type="OrthoDB" id="678486at2759"/>
<evidence type="ECO:0000259" key="2">
    <source>
        <dbReference type="Pfam" id="PF14368"/>
    </source>
</evidence>
<keyword evidence="1" id="KW-0732">Signal</keyword>
<reference evidence="3" key="2">
    <citation type="journal article" date="2022" name="Hortic Res">
        <title>The genome of Dioscorea zingiberensis sheds light on the biosynthesis, origin and evolution of the medicinally important diosgenin saponins.</title>
        <authorList>
            <person name="Li Y."/>
            <person name="Tan C."/>
            <person name="Li Z."/>
            <person name="Guo J."/>
            <person name="Li S."/>
            <person name="Chen X."/>
            <person name="Wang C."/>
            <person name="Dai X."/>
            <person name="Yang H."/>
            <person name="Song W."/>
            <person name="Hou L."/>
            <person name="Xu J."/>
            <person name="Tong Z."/>
            <person name="Xu A."/>
            <person name="Yuan X."/>
            <person name="Wang W."/>
            <person name="Yang Q."/>
            <person name="Chen L."/>
            <person name="Sun Z."/>
            <person name="Wang K."/>
            <person name="Pan B."/>
            <person name="Chen J."/>
            <person name="Bao Y."/>
            <person name="Liu F."/>
            <person name="Qi X."/>
            <person name="Gang D.R."/>
            <person name="Wen J."/>
            <person name="Li J."/>
        </authorList>
    </citation>
    <scope>NUCLEOTIDE SEQUENCE</scope>
    <source>
        <strain evidence="3">Dzin_1.0</strain>
    </source>
</reference>
<gene>
    <name evidence="3" type="ORF">J5N97_009145</name>
</gene>